<sequence>MRSMLVAASLLAVLGSPAWAAQVYKWVDAQGTTHFGAQPPQDQPAQTINTVAAPPAPVAPTPPRAEAKDPQAEIDEKVRRQVAEQEAQRKQHCETLRTNLAQLQSNPRVRVEEGGELRRIGEEERQARITETKKKIAEECDLNPR</sequence>
<dbReference type="AlphaFoldDB" id="A0A8D4C1P6"/>
<protein>
    <submittedName>
        <fullName evidence="4">Glycosyltransferase</fullName>
    </submittedName>
</protein>
<feature type="signal peptide" evidence="2">
    <location>
        <begin position="1"/>
        <end position="20"/>
    </location>
</feature>
<dbReference type="Proteomes" id="UP000031271">
    <property type="component" value="Chromosome"/>
</dbReference>
<dbReference type="KEGG" id="pbm:CL52_04750"/>
<dbReference type="GeneID" id="77259225"/>
<feature type="chain" id="PRO_5034232519" evidence="2">
    <location>
        <begin position="21"/>
        <end position="145"/>
    </location>
</feature>
<name>A0A8D4C1P6_9GAMM</name>
<reference evidence="6" key="1">
    <citation type="submission" date="2014-03" db="EMBL/GenBank/DDBJ databases">
        <title>Complete genome of Pseudomonas balearica DSM 6083T, a sewage water isolate from an enrichment with 2-methylnaphthalene.</title>
        <authorList>
            <person name="Salva-Serra F."/>
            <person name="Jaen-Luchoro D."/>
            <person name="Busquets A."/>
            <person name="Pena A."/>
            <person name="Gomila M."/>
            <person name="Bosch R."/>
            <person name="Nogales B."/>
            <person name="Garcia-Valdes E."/>
            <person name="Lalucat J."/>
            <person name="Bennasar A."/>
        </authorList>
    </citation>
    <scope>NUCLEOTIDE SEQUENCE [LARGE SCALE GENOMIC DNA]</scope>
    <source>
        <strain evidence="6">DSM 6083</strain>
    </source>
</reference>
<dbReference type="InterPro" id="IPR025392">
    <property type="entry name" value="DUF4124"/>
</dbReference>
<dbReference type="Proteomes" id="UP000182276">
    <property type="component" value="Unassembled WGS sequence"/>
</dbReference>
<keyword evidence="2" id="KW-0732">Signal</keyword>
<dbReference type="EMBL" id="FNHO01000007">
    <property type="protein sequence ID" value="SDM65742.1"/>
    <property type="molecule type" value="Genomic_DNA"/>
</dbReference>
<accession>A0A8D4C1P6</accession>
<evidence type="ECO:0000259" key="3">
    <source>
        <dbReference type="Pfam" id="PF13511"/>
    </source>
</evidence>
<feature type="domain" description="DUF4124" evidence="3">
    <location>
        <begin position="10"/>
        <end position="63"/>
    </location>
</feature>
<evidence type="ECO:0000256" key="2">
    <source>
        <dbReference type="SAM" id="SignalP"/>
    </source>
</evidence>
<dbReference type="EMBL" id="CP007511">
    <property type="protein sequence ID" value="AJE14380.1"/>
    <property type="molecule type" value="Genomic_DNA"/>
</dbReference>
<evidence type="ECO:0000313" key="6">
    <source>
        <dbReference type="Proteomes" id="UP000031271"/>
    </source>
</evidence>
<evidence type="ECO:0000256" key="1">
    <source>
        <dbReference type="SAM" id="MobiDB-lite"/>
    </source>
</evidence>
<evidence type="ECO:0000313" key="5">
    <source>
        <dbReference type="EMBL" id="SDM65742.1"/>
    </source>
</evidence>
<organism evidence="4 6">
    <name type="scientific">Stutzerimonas balearica DSM 6083</name>
    <dbReference type="NCBI Taxonomy" id="1123016"/>
    <lineage>
        <taxon>Bacteria</taxon>
        <taxon>Pseudomonadati</taxon>
        <taxon>Pseudomonadota</taxon>
        <taxon>Gammaproteobacteria</taxon>
        <taxon>Pseudomonadales</taxon>
        <taxon>Pseudomonadaceae</taxon>
        <taxon>Stutzerimonas</taxon>
    </lineage>
</organism>
<evidence type="ECO:0000313" key="4">
    <source>
        <dbReference type="EMBL" id="AJE14380.1"/>
    </source>
</evidence>
<evidence type="ECO:0000313" key="7">
    <source>
        <dbReference type="Proteomes" id="UP000182276"/>
    </source>
</evidence>
<dbReference type="RefSeq" id="WP_043218816.1">
    <property type="nucleotide sequence ID" value="NZ_CP007511.1"/>
</dbReference>
<reference evidence="5 7" key="2">
    <citation type="submission" date="2016-10" db="EMBL/GenBank/DDBJ databases">
        <authorList>
            <person name="Varghese N."/>
            <person name="Submissions S."/>
        </authorList>
    </citation>
    <scope>NUCLEOTIDE SEQUENCE [LARGE SCALE GENOMIC DNA]</scope>
    <source>
        <strain evidence="5 7">DSM 6083</strain>
    </source>
</reference>
<feature type="compositionally biased region" description="Pro residues" evidence="1">
    <location>
        <begin position="54"/>
        <end position="63"/>
    </location>
</feature>
<gene>
    <name evidence="4" type="ORF">CL52_04750</name>
    <name evidence="5" type="ORF">SAMN05660875_1078</name>
</gene>
<dbReference type="GO" id="GO:0016740">
    <property type="term" value="F:transferase activity"/>
    <property type="evidence" value="ECO:0007669"/>
    <property type="project" value="UniProtKB-KW"/>
</dbReference>
<proteinExistence type="predicted"/>
<keyword evidence="4" id="KW-0808">Transferase</keyword>
<feature type="region of interest" description="Disordered" evidence="1">
    <location>
        <begin position="52"/>
        <end position="72"/>
    </location>
</feature>
<keyword evidence="7" id="KW-1185">Reference proteome</keyword>
<reference evidence="4 6" key="3">
    <citation type="journal article" name="Genome Announc.">
        <title>Complete Genome Sequence of Pseudomonas balearica DSM 6083T.</title>
        <authorList>
            <person name="Bennasar-Figueras A."/>
            <person name="Salva-Serra F."/>
            <person name="Jaen-Luchoro D."/>
            <person name="Segui C."/>
            <person name="Aliaga F."/>
            <person name="Busquets A."/>
            <person name="Gomila M."/>
            <person name="Moore E.R."/>
            <person name="Lalucat J."/>
        </authorList>
    </citation>
    <scope>NUCLEOTIDE SEQUENCE [LARGE SCALE GENOMIC DNA]</scope>
    <source>
        <strain evidence="6">DSM 6083</strain>
        <strain evidence="4">DSM6083</strain>
    </source>
</reference>
<dbReference type="Pfam" id="PF13511">
    <property type="entry name" value="DUF4124"/>
    <property type="match status" value="1"/>
</dbReference>